<sequence length="63" mass="6882">MAKSKKSHCCIGPDEEWRAESDARTLIEAEKIKADAKRLEKARAWAAKQVQDAAAVAATKPTT</sequence>
<dbReference type="RefSeq" id="WP_035621193.1">
    <property type="nucleotide sequence ID" value="NZ_CCAE010000010.1"/>
</dbReference>
<gene>
    <name evidence="1" type="ORF">BN948_01747</name>
</gene>
<evidence type="ECO:0000313" key="2">
    <source>
        <dbReference type="Proteomes" id="UP000028878"/>
    </source>
</evidence>
<dbReference type="AlphaFoldDB" id="A0A1L1PK65"/>
<name>A0A1L1PK65_HYDIT</name>
<keyword evidence="2" id="KW-1185">Reference proteome</keyword>
<reference evidence="2" key="2">
    <citation type="submission" date="2014-11" db="EMBL/GenBank/DDBJ databases">
        <title>Draft genome sequence of Hydrogenophaga intermedia S1.</title>
        <authorList>
            <person name="Gan H.M."/>
            <person name="Chew T.H."/>
            <person name="Stolz A."/>
        </authorList>
    </citation>
    <scope>NUCLEOTIDE SEQUENCE [LARGE SCALE GENOMIC DNA]</scope>
    <source>
        <strain evidence="2">S1</strain>
    </source>
</reference>
<evidence type="ECO:0000313" key="1">
    <source>
        <dbReference type="EMBL" id="CDN87327.1"/>
    </source>
</evidence>
<protein>
    <submittedName>
        <fullName evidence="1">Uncharacterized protein</fullName>
    </submittedName>
</protein>
<proteinExistence type="predicted"/>
<dbReference type="Proteomes" id="UP000028878">
    <property type="component" value="Unassembled WGS sequence"/>
</dbReference>
<reference evidence="2" key="1">
    <citation type="submission" date="2014-02" db="EMBL/GenBank/DDBJ databases">
        <authorList>
            <person name="Gan H."/>
        </authorList>
    </citation>
    <scope>NUCLEOTIDE SEQUENCE [LARGE SCALE GENOMIC DNA]</scope>
    <source>
        <strain evidence="2">S1</strain>
    </source>
</reference>
<organism evidence="1 2">
    <name type="scientific">Hydrogenophaga intermedia</name>
    <dbReference type="NCBI Taxonomy" id="65786"/>
    <lineage>
        <taxon>Bacteria</taxon>
        <taxon>Pseudomonadati</taxon>
        <taxon>Pseudomonadota</taxon>
        <taxon>Betaproteobacteria</taxon>
        <taxon>Burkholderiales</taxon>
        <taxon>Comamonadaceae</taxon>
        <taxon>Hydrogenophaga</taxon>
    </lineage>
</organism>
<accession>A0A1L1PK65</accession>
<dbReference type="EMBL" id="CCAE010000010">
    <property type="protein sequence ID" value="CDN87327.1"/>
    <property type="molecule type" value="Genomic_DNA"/>
</dbReference>